<reference evidence="1" key="1">
    <citation type="submission" date="2020-11" db="EMBL/GenBank/DDBJ databases">
        <authorList>
            <consortium name="DOE Joint Genome Institute"/>
            <person name="Ahrendt S."/>
            <person name="Riley R."/>
            <person name="Andreopoulos W."/>
            <person name="Labutti K."/>
            <person name="Pangilinan J."/>
            <person name="Ruiz-Duenas F.J."/>
            <person name="Barrasa J.M."/>
            <person name="Sanchez-Garcia M."/>
            <person name="Camarero S."/>
            <person name="Miyauchi S."/>
            <person name="Serrano A."/>
            <person name="Linde D."/>
            <person name="Babiker R."/>
            <person name="Drula E."/>
            <person name="Ayuso-Fernandez I."/>
            <person name="Pacheco R."/>
            <person name="Padilla G."/>
            <person name="Ferreira P."/>
            <person name="Barriuso J."/>
            <person name="Kellner H."/>
            <person name="Castanera R."/>
            <person name="Alfaro M."/>
            <person name="Ramirez L."/>
            <person name="Pisabarro A.G."/>
            <person name="Kuo A."/>
            <person name="Tritt A."/>
            <person name="Lipzen A."/>
            <person name="He G."/>
            <person name="Yan M."/>
            <person name="Ng V."/>
            <person name="Cullen D."/>
            <person name="Martin F."/>
            <person name="Rosso M.-N."/>
            <person name="Henrissat B."/>
            <person name="Hibbett D."/>
            <person name="Martinez A.T."/>
            <person name="Grigoriev I.V."/>
        </authorList>
    </citation>
    <scope>NUCLEOTIDE SEQUENCE</scope>
    <source>
        <strain evidence="1">CBS 506.95</strain>
    </source>
</reference>
<dbReference type="PANTHER" id="PTHR14187:SF5">
    <property type="entry name" value="HEAT SHOCK 70 KDA PROTEIN 12A"/>
    <property type="match status" value="1"/>
</dbReference>
<dbReference type="PANTHER" id="PTHR14187">
    <property type="entry name" value="ALPHA KINASE/ELONGATION FACTOR 2 KINASE"/>
    <property type="match status" value="1"/>
</dbReference>
<dbReference type="SUPFAM" id="SSF53067">
    <property type="entry name" value="Actin-like ATPase domain"/>
    <property type="match status" value="2"/>
</dbReference>
<evidence type="ECO:0000313" key="2">
    <source>
        <dbReference type="Proteomes" id="UP000807306"/>
    </source>
</evidence>
<dbReference type="AlphaFoldDB" id="A0A9P6EKD4"/>
<comment type="caution">
    <text evidence="1">The sequence shown here is derived from an EMBL/GenBank/DDBJ whole genome shotgun (WGS) entry which is preliminary data.</text>
</comment>
<proteinExistence type="predicted"/>
<evidence type="ECO:0008006" key="3">
    <source>
        <dbReference type="Google" id="ProtNLM"/>
    </source>
</evidence>
<dbReference type="EMBL" id="MU157838">
    <property type="protein sequence ID" value="KAF9530685.1"/>
    <property type="molecule type" value="Genomic_DNA"/>
</dbReference>
<dbReference type="CDD" id="cd10170">
    <property type="entry name" value="ASKHA_NBD_HSP70"/>
    <property type="match status" value="1"/>
</dbReference>
<dbReference type="Gene3D" id="3.30.420.40">
    <property type="match status" value="2"/>
</dbReference>
<name>A0A9P6EKD4_9AGAR</name>
<dbReference type="OrthoDB" id="2963168at2759"/>
<protein>
    <recommendedName>
        <fullName evidence="3">Hsp70 family protein</fullName>
    </recommendedName>
</protein>
<dbReference type="Gene3D" id="3.90.640.10">
    <property type="entry name" value="Actin, Chain A, domain 4"/>
    <property type="match status" value="1"/>
</dbReference>
<keyword evidence="2" id="KW-1185">Reference proteome</keyword>
<sequence length="581" mass="65577">MSPREFRRHSLGPELIVAIDIGTTFTASSYSLRDAQGTYPRFQEINRWSGQANGDAKVPSVLYYNGTEPKLFGAETEDLELLIEAEEAGWQKAEWWKLSLRPDHLLLPAGFRPAPLPTGLSVDNIYRDFFAFIKQTLRAFIKKAHGLSDEVFDNLEASMNIILTTPNGWEGYHHHRIRMAALSAGLVPQDEGHRIRFAALHYAIENNFLNFEREDNVLVCDAGGGTTDIGIYKISSLRPLILDEICSPECYVTGGTFVNEAAKLFIEAQIQGTAWNRPECITTALREFEKFAKRRFTGAQPSSYVTLDASTESATNRGIVRGRLNIPRVKMCSFFDPLINIVIDGLEECRISLRSLRLDRIVLVGGFAESEYVYSKIFDWASTLGVLLGKPDAALAKAIPHGALHWHIRAAVRGRIAKYHYGAETDVAFCSGDPDMHGRERFTNLLGERRVRGAWQPIIGKGSRIRQNEDIKSSFYREFGELDETTTEIEIYAYRFRVPPKFFKSKGGNLKDGFIYLGTVKADLTKCFNAATFEVSPIGKMFKRLTYEVCISFEEIELKARLRWKEENKYVSGPAVISYDV</sequence>
<dbReference type="InterPro" id="IPR043129">
    <property type="entry name" value="ATPase_NBD"/>
</dbReference>
<evidence type="ECO:0000313" key="1">
    <source>
        <dbReference type="EMBL" id="KAF9530685.1"/>
    </source>
</evidence>
<dbReference type="Proteomes" id="UP000807306">
    <property type="component" value="Unassembled WGS sequence"/>
</dbReference>
<accession>A0A9P6EKD4</accession>
<organism evidence="1 2">
    <name type="scientific">Crepidotus variabilis</name>
    <dbReference type="NCBI Taxonomy" id="179855"/>
    <lineage>
        <taxon>Eukaryota</taxon>
        <taxon>Fungi</taxon>
        <taxon>Dikarya</taxon>
        <taxon>Basidiomycota</taxon>
        <taxon>Agaricomycotina</taxon>
        <taxon>Agaricomycetes</taxon>
        <taxon>Agaricomycetidae</taxon>
        <taxon>Agaricales</taxon>
        <taxon>Agaricineae</taxon>
        <taxon>Crepidotaceae</taxon>
        <taxon>Crepidotus</taxon>
    </lineage>
</organism>
<gene>
    <name evidence="1" type="ORF">CPB83DRAFT_892332</name>
</gene>